<dbReference type="EMBL" id="BAABGA010000120">
    <property type="protein sequence ID" value="GAA4472177.1"/>
    <property type="molecule type" value="Genomic_DNA"/>
</dbReference>
<organism evidence="3 4">
    <name type="scientific">Novipirellula rosea</name>
    <dbReference type="NCBI Taxonomy" id="1031540"/>
    <lineage>
        <taxon>Bacteria</taxon>
        <taxon>Pseudomonadati</taxon>
        <taxon>Planctomycetota</taxon>
        <taxon>Planctomycetia</taxon>
        <taxon>Pirellulales</taxon>
        <taxon>Pirellulaceae</taxon>
        <taxon>Novipirellula</taxon>
    </lineage>
</organism>
<feature type="transmembrane region" description="Helical" evidence="1">
    <location>
        <begin position="380"/>
        <end position="400"/>
    </location>
</feature>
<feature type="transmembrane region" description="Helical" evidence="1">
    <location>
        <begin position="224"/>
        <end position="245"/>
    </location>
</feature>
<feature type="transmembrane region" description="Helical" evidence="1">
    <location>
        <begin position="350"/>
        <end position="368"/>
    </location>
</feature>
<reference evidence="4" key="1">
    <citation type="journal article" date="2019" name="Int. J. Syst. Evol. Microbiol.">
        <title>The Global Catalogue of Microorganisms (GCM) 10K type strain sequencing project: providing services to taxonomists for standard genome sequencing and annotation.</title>
        <authorList>
            <consortium name="The Broad Institute Genomics Platform"/>
            <consortium name="The Broad Institute Genome Sequencing Center for Infectious Disease"/>
            <person name="Wu L."/>
            <person name="Ma J."/>
        </authorList>
    </citation>
    <scope>NUCLEOTIDE SEQUENCE [LARGE SCALE GENOMIC DNA]</scope>
    <source>
        <strain evidence="4">JCM 17759</strain>
    </source>
</reference>
<keyword evidence="1" id="KW-0812">Transmembrane</keyword>
<keyword evidence="4" id="KW-1185">Reference proteome</keyword>
<feature type="transmembrane region" description="Helical" evidence="1">
    <location>
        <begin position="185"/>
        <end position="212"/>
    </location>
</feature>
<keyword evidence="1" id="KW-0472">Membrane</keyword>
<protein>
    <recommendedName>
        <fullName evidence="2">DUF6798 domain-containing protein</fullName>
    </recommendedName>
</protein>
<feature type="transmembrane region" description="Helical" evidence="1">
    <location>
        <begin position="318"/>
        <end position="338"/>
    </location>
</feature>
<evidence type="ECO:0000313" key="3">
    <source>
        <dbReference type="EMBL" id="GAA4472177.1"/>
    </source>
</evidence>
<evidence type="ECO:0000259" key="2">
    <source>
        <dbReference type="Pfam" id="PF20604"/>
    </source>
</evidence>
<dbReference type="Proteomes" id="UP001500840">
    <property type="component" value="Unassembled WGS sequence"/>
</dbReference>
<name>A0ABP8NVB9_9BACT</name>
<feature type="transmembrane region" description="Helical" evidence="1">
    <location>
        <begin position="278"/>
        <end position="297"/>
    </location>
</feature>
<feature type="transmembrane region" description="Helical" evidence="1">
    <location>
        <begin position="31"/>
        <end position="50"/>
    </location>
</feature>
<dbReference type="InterPro" id="IPR046477">
    <property type="entry name" value="DUF6798"/>
</dbReference>
<accession>A0ABP8NVB9</accession>
<gene>
    <name evidence="3" type="ORF">GCM10023156_68070</name>
</gene>
<feature type="transmembrane region" description="Helical" evidence="1">
    <location>
        <begin position="121"/>
        <end position="145"/>
    </location>
</feature>
<keyword evidence="1" id="KW-1133">Transmembrane helix</keyword>
<evidence type="ECO:0000256" key="1">
    <source>
        <dbReference type="SAM" id="Phobius"/>
    </source>
</evidence>
<evidence type="ECO:0000313" key="4">
    <source>
        <dbReference type="Proteomes" id="UP001500840"/>
    </source>
</evidence>
<proteinExistence type="predicted"/>
<dbReference type="Pfam" id="PF20604">
    <property type="entry name" value="DUF6798"/>
    <property type="match status" value="1"/>
</dbReference>
<sequence length="558" mass="63349">MPEDDESASQETSAVEQPIQHPLAVKSQRSMGWAALEVIAVVALFFIYAADAPPMVNEAHYLVKAKNFWQPDWCANDLFTASGKAHTTFYFVFGWPTLFLSLEATAWIGRFAGWTLIAIGLYRLTTALVPMRFATLGVAIAWIAAVEYGNLAGEWVIGGIEAKVPAYGFVLLALAELVHRRWNRVWILLGIASAFHVLSGGWSVVAVAIAWLISERPREHRKPFFTPALFLGGAIALIGVLPALWLTMGGDAADSVRAARIYTYYRLPHHLLPSNFQFHWYVRHAVLLGSAVGLAWLTRHQSEREQSEREQWNRIRGFAVGAIMIAVIGLMLGGLKTYSPDLAAKLLRYYWFRLSDAVVALWFSLLLMRCISLRHEAKSMFISGYAGLAICVVLVGISSFDRMRLGVPPSASNAMLGWDVDAPPAKQQRVFEDWLKVCDWVRLATDVDEVFLTPRHQQSFKWYAERAEVVNWKDVPQDSKSLDQWYRRFREIYPVRLSTIRVTIHYQSLIEYREKYGVNYIVVDRRITGQHMPLVRVYPLAENENQTYAVYELPYAMP</sequence>
<feature type="transmembrane region" description="Helical" evidence="1">
    <location>
        <begin position="88"/>
        <end position="109"/>
    </location>
</feature>
<feature type="domain" description="DUF6798" evidence="2">
    <location>
        <begin position="432"/>
        <end position="492"/>
    </location>
</feature>
<comment type="caution">
    <text evidence="3">The sequence shown here is derived from an EMBL/GenBank/DDBJ whole genome shotgun (WGS) entry which is preliminary data.</text>
</comment>